<dbReference type="GO" id="GO:0016020">
    <property type="term" value="C:membrane"/>
    <property type="evidence" value="ECO:0007669"/>
    <property type="project" value="UniProtKB-SubCell"/>
</dbReference>
<feature type="compositionally biased region" description="Basic residues" evidence="5">
    <location>
        <begin position="186"/>
        <end position="195"/>
    </location>
</feature>
<dbReference type="EMBL" id="SNRW01001694">
    <property type="protein sequence ID" value="KAA6395405.1"/>
    <property type="molecule type" value="Genomic_DNA"/>
</dbReference>
<organism evidence="7 8">
    <name type="scientific">Streblomastix strix</name>
    <dbReference type="NCBI Taxonomy" id="222440"/>
    <lineage>
        <taxon>Eukaryota</taxon>
        <taxon>Metamonada</taxon>
        <taxon>Preaxostyla</taxon>
        <taxon>Oxymonadida</taxon>
        <taxon>Streblomastigidae</taxon>
        <taxon>Streblomastix</taxon>
    </lineage>
</organism>
<evidence type="ECO:0000259" key="6">
    <source>
        <dbReference type="Pfam" id="PF05154"/>
    </source>
</evidence>
<dbReference type="InterPro" id="IPR007829">
    <property type="entry name" value="TM2"/>
</dbReference>
<evidence type="ECO:0000256" key="2">
    <source>
        <dbReference type="ARBA" id="ARBA00022692"/>
    </source>
</evidence>
<protein>
    <recommendedName>
        <fullName evidence="6">TM2 domain-containing protein</fullName>
    </recommendedName>
</protein>
<feature type="domain" description="TM2" evidence="6">
    <location>
        <begin position="80"/>
        <end position="124"/>
    </location>
</feature>
<feature type="region of interest" description="Disordered" evidence="5">
    <location>
        <begin position="183"/>
        <end position="223"/>
    </location>
</feature>
<evidence type="ECO:0000256" key="3">
    <source>
        <dbReference type="ARBA" id="ARBA00022989"/>
    </source>
</evidence>
<dbReference type="Proteomes" id="UP000324800">
    <property type="component" value="Unassembled WGS sequence"/>
</dbReference>
<comment type="caution">
    <text evidence="7">The sequence shown here is derived from an EMBL/GenBank/DDBJ whole genome shotgun (WGS) entry which is preliminary data.</text>
</comment>
<evidence type="ECO:0000256" key="1">
    <source>
        <dbReference type="ARBA" id="ARBA00004141"/>
    </source>
</evidence>
<keyword evidence="2" id="KW-0812">Transmembrane</keyword>
<dbReference type="AlphaFoldDB" id="A0A5J4WM00"/>
<accession>A0A5J4WM00</accession>
<proteinExistence type="predicted"/>
<comment type="subcellular location">
    <subcellularLocation>
        <location evidence="1">Membrane</location>
        <topology evidence="1">Multi-pass membrane protein</topology>
    </subcellularLocation>
</comment>
<sequence length="264" mass="30228">MPNYVKPANTNRTKRITQNVTQIPVQPVVQRVNFETMGVAPVNVQDPGNFINPQWSQYVTETMRDGVPAWGEGQFDPKQAYKMWMLGFVGCFGMHRIYLGERQRGILYCATAGLCMAGQIYDLINLDTVVSQRNSEILKAARQGAIARQNIFLHQVQPIIYETIPDINEKRWRENLEILKEEKKQDHRTKRKSKMHSSNFTSSYDSDDESLEEDSQSSDSEHEICEVEVVEIQKVKEKISNSDPDSKLVNDTISDAILDTILCR</sequence>
<evidence type="ECO:0000256" key="4">
    <source>
        <dbReference type="ARBA" id="ARBA00023136"/>
    </source>
</evidence>
<keyword evidence="3" id="KW-1133">Transmembrane helix</keyword>
<evidence type="ECO:0000313" key="7">
    <source>
        <dbReference type="EMBL" id="KAA6395405.1"/>
    </source>
</evidence>
<evidence type="ECO:0000256" key="5">
    <source>
        <dbReference type="SAM" id="MobiDB-lite"/>
    </source>
</evidence>
<dbReference type="Pfam" id="PF05154">
    <property type="entry name" value="TM2"/>
    <property type="match status" value="1"/>
</dbReference>
<feature type="compositionally biased region" description="Acidic residues" evidence="5">
    <location>
        <begin position="205"/>
        <end position="216"/>
    </location>
</feature>
<reference evidence="7 8" key="1">
    <citation type="submission" date="2019-03" db="EMBL/GenBank/DDBJ databases">
        <title>Single cell metagenomics reveals metabolic interactions within the superorganism composed of flagellate Streblomastix strix and complex community of Bacteroidetes bacteria on its surface.</title>
        <authorList>
            <person name="Treitli S.C."/>
            <person name="Kolisko M."/>
            <person name="Husnik F."/>
            <person name="Keeling P."/>
            <person name="Hampl V."/>
        </authorList>
    </citation>
    <scope>NUCLEOTIDE SEQUENCE [LARGE SCALE GENOMIC DNA]</scope>
    <source>
        <strain evidence="7">ST1C</strain>
    </source>
</reference>
<keyword evidence="4" id="KW-0472">Membrane</keyword>
<gene>
    <name evidence="7" type="ORF">EZS28_009071</name>
</gene>
<evidence type="ECO:0000313" key="8">
    <source>
        <dbReference type="Proteomes" id="UP000324800"/>
    </source>
</evidence>
<name>A0A5J4WM00_9EUKA</name>